<comment type="caution">
    <text evidence="1">The sequence shown here is derived from an EMBL/GenBank/DDBJ whole genome shotgun (WGS) entry which is preliminary data.</text>
</comment>
<proteinExistence type="predicted"/>
<sequence>MFVDNHLPVDEDNPGMVKAWGVVRSNKWHLAGVYGSKEEAAVKADEMGADYFVHYGSHKLGTDDFVWGG</sequence>
<dbReference type="STRING" id="1076549.HA45_09160"/>
<dbReference type="AlphaFoldDB" id="A0A2M9WBU4"/>
<protein>
    <submittedName>
        <fullName evidence="1">Uncharacterized protein</fullName>
    </submittedName>
</protein>
<dbReference type="RefSeq" id="WP_100702683.1">
    <property type="nucleotide sequence ID" value="NZ_MLFP01000005.1"/>
</dbReference>
<dbReference type="EMBL" id="PIQI01000023">
    <property type="protein sequence ID" value="PJZ04999.1"/>
    <property type="molecule type" value="Genomic_DNA"/>
</dbReference>
<reference evidence="1 2" key="1">
    <citation type="submission" date="2017-11" db="EMBL/GenBank/DDBJ databases">
        <title>The genome sequence of Pantoea rodasii DSM 26611.</title>
        <authorList>
            <person name="Gao J."/>
            <person name="Mao X."/>
            <person name="Sun J."/>
        </authorList>
    </citation>
    <scope>NUCLEOTIDE SEQUENCE [LARGE SCALE GENOMIC DNA]</scope>
    <source>
        <strain evidence="1 2">DSM 26611</strain>
    </source>
</reference>
<dbReference type="Proteomes" id="UP000232062">
    <property type="component" value="Unassembled WGS sequence"/>
</dbReference>
<dbReference type="OrthoDB" id="6898011at2"/>
<gene>
    <name evidence="1" type="ORF">PRCB_16490</name>
</gene>
<evidence type="ECO:0000313" key="1">
    <source>
        <dbReference type="EMBL" id="PJZ04999.1"/>
    </source>
</evidence>
<organism evidence="1 2">
    <name type="scientific">Pantoea rodasii</name>
    <dbReference type="NCBI Taxonomy" id="1076549"/>
    <lineage>
        <taxon>Bacteria</taxon>
        <taxon>Pseudomonadati</taxon>
        <taxon>Pseudomonadota</taxon>
        <taxon>Gammaproteobacteria</taxon>
        <taxon>Enterobacterales</taxon>
        <taxon>Erwiniaceae</taxon>
        <taxon>Pantoea</taxon>
    </lineage>
</organism>
<name>A0A2M9WBU4_9GAMM</name>
<evidence type="ECO:0000313" key="2">
    <source>
        <dbReference type="Proteomes" id="UP000232062"/>
    </source>
</evidence>
<keyword evidence="2" id="KW-1185">Reference proteome</keyword>
<accession>A0A2M9WBU4</accession>